<comment type="caution">
    <text evidence="2">The sequence shown here is derived from an EMBL/GenBank/DDBJ whole genome shotgun (WGS) entry which is preliminary data.</text>
</comment>
<dbReference type="HAMAP" id="MF_00829">
    <property type="entry name" value="UPF0435"/>
    <property type="match status" value="1"/>
</dbReference>
<dbReference type="EMBL" id="JAFELM010000013">
    <property type="protein sequence ID" value="MBM6616493.1"/>
    <property type="molecule type" value="Genomic_DNA"/>
</dbReference>
<dbReference type="Proteomes" id="UP001518925">
    <property type="component" value="Unassembled WGS sequence"/>
</dbReference>
<gene>
    <name evidence="2" type="ORF">JR050_02200</name>
</gene>
<dbReference type="RefSeq" id="WP_204201883.1">
    <property type="nucleotide sequence ID" value="NZ_JAFELM010000013.1"/>
</dbReference>
<reference evidence="2 3" key="1">
    <citation type="submission" date="2021-02" db="EMBL/GenBank/DDBJ databases">
        <title>Bacillus sp. RD4P76, an endophyte from a halophyte.</title>
        <authorList>
            <person name="Sun J.-Q."/>
        </authorList>
    </citation>
    <scope>NUCLEOTIDE SEQUENCE [LARGE SCALE GENOMIC DNA]</scope>
    <source>
        <strain evidence="2 3">RD4P76</strain>
    </source>
</reference>
<evidence type="ECO:0000313" key="2">
    <source>
        <dbReference type="EMBL" id="MBM6616493.1"/>
    </source>
</evidence>
<evidence type="ECO:0000256" key="1">
    <source>
        <dbReference type="HAMAP-Rule" id="MF_00829"/>
    </source>
</evidence>
<accession>A0ABS2DDF3</accession>
<dbReference type="InterPro" id="IPR009507">
    <property type="entry name" value="UPF0435"/>
</dbReference>
<comment type="similarity">
    <text evidence="1">Belongs to the UPF0435 family.</text>
</comment>
<evidence type="ECO:0000313" key="3">
    <source>
        <dbReference type="Proteomes" id="UP001518925"/>
    </source>
</evidence>
<proteinExistence type="inferred from homology"/>
<keyword evidence="3" id="KW-1185">Reference proteome</keyword>
<name>A0ABS2DDF3_9BACI</name>
<dbReference type="Pfam" id="PF06569">
    <property type="entry name" value="DUF1128"/>
    <property type="match status" value="1"/>
</dbReference>
<organism evidence="2 3">
    <name type="scientific">Bacillus suaedaesalsae</name>
    <dbReference type="NCBI Taxonomy" id="2810349"/>
    <lineage>
        <taxon>Bacteria</taxon>
        <taxon>Bacillati</taxon>
        <taxon>Bacillota</taxon>
        <taxon>Bacilli</taxon>
        <taxon>Bacillales</taxon>
        <taxon>Bacillaceae</taxon>
        <taxon>Bacillus</taxon>
    </lineage>
</organism>
<protein>
    <recommendedName>
        <fullName evidence="1">UPF0435 protein JR050_02200</fullName>
    </recommendedName>
</protein>
<sequence>MDLSQKTTENIEFMVNEISQKLKLLNAGIIKAAHFNESAYDDLKDLYQLVKSKDNFSISEMQAIAEELGNLKK</sequence>